<proteinExistence type="predicted"/>
<evidence type="ECO:0000313" key="1">
    <source>
        <dbReference type="EMBL" id="MCT7981451.1"/>
    </source>
</evidence>
<dbReference type="RefSeq" id="WP_261237624.1">
    <property type="nucleotide sequence ID" value="NZ_JAMXFA010000068.1"/>
</dbReference>
<dbReference type="EMBL" id="JAMXFA010000068">
    <property type="protein sequence ID" value="MCT7981451.1"/>
    <property type="molecule type" value="Genomic_DNA"/>
</dbReference>
<accession>A0ABT2NG24</accession>
<name>A0ABT2NG24_9CYAN</name>
<organism evidence="1 2">
    <name type="scientific">Laspinema olomoucense D3b</name>
    <dbReference type="NCBI Taxonomy" id="2953688"/>
    <lineage>
        <taxon>Bacteria</taxon>
        <taxon>Bacillati</taxon>
        <taxon>Cyanobacteriota</taxon>
        <taxon>Cyanophyceae</taxon>
        <taxon>Oscillatoriophycideae</taxon>
        <taxon>Oscillatoriales</taxon>
        <taxon>Laspinemataceae</taxon>
        <taxon>Laspinema</taxon>
        <taxon>Laspinema olomoucense</taxon>
    </lineage>
</organism>
<dbReference type="Proteomes" id="UP001525961">
    <property type="component" value="Unassembled WGS sequence"/>
</dbReference>
<comment type="caution">
    <text evidence="1">The sequence shown here is derived from an EMBL/GenBank/DDBJ whole genome shotgun (WGS) entry which is preliminary data.</text>
</comment>
<protein>
    <submittedName>
        <fullName evidence="1">Uncharacterized protein</fullName>
    </submittedName>
</protein>
<evidence type="ECO:0000313" key="2">
    <source>
        <dbReference type="Proteomes" id="UP001525961"/>
    </source>
</evidence>
<sequence>MNELTDRNGRPLKGAALQARLSALQRQELETKARQYLQKHPPLDWPKLDIEEKIPVLVSLNNLLEDSSGSSEIQTINIQTIDAQQTKIKWADLAIFQAIKASGYICAMAGGTVLLFLTIHGGEISDVKDAGTTFGAGVALIKFCYDQENKEET</sequence>
<keyword evidence="2" id="KW-1185">Reference proteome</keyword>
<gene>
    <name evidence="1" type="ORF">NG792_27395</name>
</gene>
<reference evidence="1 2" key="1">
    <citation type="journal article" date="2022" name="Front. Microbiol.">
        <title>High genomic differentiation and limited gene flow indicate recent cryptic speciation within the genus Laspinema (cyanobacteria).</title>
        <authorList>
            <person name="Stanojkovic A."/>
            <person name="Skoupy S."/>
            <person name="Skaloud P."/>
            <person name="Dvorak P."/>
        </authorList>
    </citation>
    <scope>NUCLEOTIDE SEQUENCE [LARGE SCALE GENOMIC DNA]</scope>
    <source>
        <strain evidence="1 2">D3b</strain>
    </source>
</reference>